<dbReference type="PANTHER" id="PTHR36840:SF1">
    <property type="entry name" value="BLL5714 PROTEIN"/>
    <property type="match status" value="1"/>
</dbReference>
<feature type="transmembrane region" description="Helical" evidence="1">
    <location>
        <begin position="227"/>
        <end position="247"/>
    </location>
</feature>
<feature type="transmembrane region" description="Helical" evidence="1">
    <location>
        <begin position="76"/>
        <end position="96"/>
    </location>
</feature>
<gene>
    <name evidence="2" type="ORF">LRX75_15200</name>
</gene>
<evidence type="ECO:0000313" key="2">
    <source>
        <dbReference type="EMBL" id="MCD7110386.1"/>
    </source>
</evidence>
<keyword evidence="1" id="KW-1133">Transmembrane helix</keyword>
<keyword evidence="1" id="KW-0812">Transmembrane</keyword>
<feature type="transmembrane region" description="Helical" evidence="1">
    <location>
        <begin position="268"/>
        <end position="286"/>
    </location>
</feature>
<keyword evidence="1" id="KW-0472">Membrane</keyword>
<organism evidence="2 3">
    <name type="scientific">Rhizobium quercicola</name>
    <dbReference type="NCBI Taxonomy" id="2901226"/>
    <lineage>
        <taxon>Bacteria</taxon>
        <taxon>Pseudomonadati</taxon>
        <taxon>Pseudomonadota</taxon>
        <taxon>Alphaproteobacteria</taxon>
        <taxon>Hyphomicrobiales</taxon>
        <taxon>Rhizobiaceae</taxon>
        <taxon>Rhizobium/Agrobacterium group</taxon>
        <taxon>Rhizobium</taxon>
    </lineage>
</organism>
<dbReference type="AlphaFoldDB" id="A0A9X1NUW7"/>
<accession>A0A9X1NUW7</accession>
<dbReference type="Proteomes" id="UP001139089">
    <property type="component" value="Unassembled WGS sequence"/>
</dbReference>
<reference evidence="2" key="1">
    <citation type="submission" date="2021-12" db="EMBL/GenBank/DDBJ databases">
        <authorList>
            <person name="Li Y."/>
        </authorList>
    </citation>
    <scope>NUCLEOTIDE SEQUENCE</scope>
    <source>
        <strain evidence="2">DKSPLA3</strain>
    </source>
</reference>
<feature type="transmembrane region" description="Helical" evidence="1">
    <location>
        <begin position="357"/>
        <end position="375"/>
    </location>
</feature>
<feature type="transmembrane region" description="Helical" evidence="1">
    <location>
        <begin position="12"/>
        <end position="32"/>
    </location>
</feature>
<comment type="caution">
    <text evidence="2">The sequence shown here is derived from an EMBL/GenBank/DDBJ whole genome shotgun (WGS) entry which is preliminary data.</text>
</comment>
<feature type="transmembrane region" description="Helical" evidence="1">
    <location>
        <begin position="38"/>
        <end position="64"/>
    </location>
</feature>
<feature type="transmembrane region" description="Helical" evidence="1">
    <location>
        <begin position="102"/>
        <end position="121"/>
    </location>
</feature>
<feature type="transmembrane region" description="Helical" evidence="1">
    <location>
        <begin position="306"/>
        <end position="324"/>
    </location>
</feature>
<dbReference type="InterPro" id="IPR010640">
    <property type="entry name" value="Low_temperature_requirement_A"/>
</dbReference>
<evidence type="ECO:0000256" key="1">
    <source>
        <dbReference type="SAM" id="Phobius"/>
    </source>
</evidence>
<feature type="transmembrane region" description="Helical" evidence="1">
    <location>
        <begin position="331"/>
        <end position="351"/>
    </location>
</feature>
<name>A0A9X1NUW7_9HYPH</name>
<dbReference type="Pfam" id="PF06772">
    <property type="entry name" value="LtrA"/>
    <property type="match status" value="1"/>
</dbReference>
<proteinExistence type="predicted"/>
<keyword evidence="3" id="KW-1185">Reference proteome</keyword>
<feature type="transmembrane region" description="Helical" evidence="1">
    <location>
        <begin position="159"/>
        <end position="180"/>
    </location>
</feature>
<protein>
    <submittedName>
        <fullName evidence="2">Low temperature requirement protein A</fullName>
    </submittedName>
</protein>
<dbReference type="PANTHER" id="PTHR36840">
    <property type="entry name" value="BLL5714 PROTEIN"/>
    <property type="match status" value="1"/>
</dbReference>
<sequence length="381" mass="41954">MRERREGEDDKVAFPELFFDLVFVFSLIQLSHTLAGHYSLMGALEALLMILAVWWVWIFTTWVTNWLDPDRMPVRAMLFALMFGALLLSTAINDAFGDKALLFAISYVAMQVGRSLFTVYAMHGHSPDNARDFLRITCWLILSGVFWIAGALIGGEAQLFIWIAALTIEYISPAVGFRVPGLGRSEFDDWDVLGAHMAERCALFVLICLGETILVTGRTLAEMEVTPLVFVLAISSFGSTVTMWWIYFRFGQERAAAQIESDESPGEVARTIFTYAHIPVVAGIILCAVADEFVLAHPHGAIDLKTASAIIGGPIVFLAGNIWIKSSVAPRLSVSHLAGIGLLVLAAPLALVVEPHILLIVSFVILVIVAVWEYLTLKSVR</sequence>
<dbReference type="EMBL" id="JAJOZR010000009">
    <property type="protein sequence ID" value="MCD7110386.1"/>
    <property type="molecule type" value="Genomic_DNA"/>
</dbReference>
<feature type="transmembrane region" description="Helical" evidence="1">
    <location>
        <begin position="133"/>
        <end position="153"/>
    </location>
</feature>
<evidence type="ECO:0000313" key="3">
    <source>
        <dbReference type="Proteomes" id="UP001139089"/>
    </source>
</evidence>
<feature type="transmembrane region" description="Helical" evidence="1">
    <location>
        <begin position="201"/>
        <end position="221"/>
    </location>
</feature>